<feature type="transmembrane region" description="Helical" evidence="7">
    <location>
        <begin position="258"/>
        <end position="278"/>
    </location>
</feature>
<dbReference type="CDD" id="cd06173">
    <property type="entry name" value="MFS_MefA_like"/>
    <property type="match status" value="1"/>
</dbReference>
<dbReference type="Pfam" id="PF07690">
    <property type="entry name" value="MFS_1"/>
    <property type="match status" value="1"/>
</dbReference>
<dbReference type="EMBL" id="JAEQNB010000001">
    <property type="protein sequence ID" value="MBL0385144.1"/>
    <property type="molecule type" value="Genomic_DNA"/>
</dbReference>
<dbReference type="InterPro" id="IPR036259">
    <property type="entry name" value="MFS_trans_sf"/>
</dbReference>
<dbReference type="RefSeq" id="WP_201630281.1">
    <property type="nucleotide sequence ID" value="NZ_JAEQNB010000001.1"/>
</dbReference>
<keyword evidence="6 7" id="KW-0472">Membrane</keyword>
<protein>
    <submittedName>
        <fullName evidence="9">MFS transporter</fullName>
    </submittedName>
</protein>
<keyword evidence="2" id="KW-0813">Transport</keyword>
<name>A0ABS1J538_9BACL</name>
<feature type="transmembrane region" description="Helical" evidence="7">
    <location>
        <begin position="166"/>
        <end position="185"/>
    </location>
</feature>
<feature type="transmembrane region" description="Helical" evidence="7">
    <location>
        <begin position="12"/>
        <end position="36"/>
    </location>
</feature>
<keyword evidence="3" id="KW-1003">Cell membrane</keyword>
<feature type="transmembrane region" description="Helical" evidence="7">
    <location>
        <begin position="348"/>
        <end position="371"/>
    </location>
</feature>
<keyword evidence="10" id="KW-1185">Reference proteome</keyword>
<dbReference type="PANTHER" id="PTHR43266:SF2">
    <property type="entry name" value="MAJOR FACILITATOR SUPERFAMILY (MFS) PROFILE DOMAIN-CONTAINING PROTEIN"/>
    <property type="match status" value="1"/>
</dbReference>
<dbReference type="PANTHER" id="PTHR43266">
    <property type="entry name" value="MACROLIDE-EFFLUX PROTEIN"/>
    <property type="match status" value="1"/>
</dbReference>
<feature type="transmembrane region" description="Helical" evidence="7">
    <location>
        <begin position="377"/>
        <end position="398"/>
    </location>
</feature>
<feature type="domain" description="Major facilitator superfamily (MFS) profile" evidence="8">
    <location>
        <begin position="9"/>
        <end position="401"/>
    </location>
</feature>
<evidence type="ECO:0000256" key="1">
    <source>
        <dbReference type="ARBA" id="ARBA00004651"/>
    </source>
</evidence>
<dbReference type="InterPro" id="IPR020846">
    <property type="entry name" value="MFS_dom"/>
</dbReference>
<keyword evidence="5 7" id="KW-1133">Transmembrane helix</keyword>
<feature type="transmembrane region" description="Helical" evidence="7">
    <location>
        <begin position="137"/>
        <end position="160"/>
    </location>
</feature>
<accession>A0ABS1J538</accession>
<evidence type="ECO:0000256" key="7">
    <source>
        <dbReference type="SAM" id="Phobius"/>
    </source>
</evidence>
<feature type="transmembrane region" description="Helical" evidence="7">
    <location>
        <begin position="42"/>
        <end position="63"/>
    </location>
</feature>
<dbReference type="SUPFAM" id="SSF103473">
    <property type="entry name" value="MFS general substrate transporter"/>
    <property type="match status" value="1"/>
</dbReference>
<sequence length="411" mass="44878">MNETKKSSNIIYLLISQFLSEIGDWITAGTVALLIFKATSNPLLVSLIMITENLAIILFSTVAGAVADRVSPKKLMVMSDLVRAGCVALIPVVSANFWWIYLLLIVQVSFSCFFFPAKQKVILQSAATDQLATFNSWSFGISGFVRIIGTMSAGLFVGMLGYNVPFLIDAVSYLLSAILMVRIAYTMVQREPETAASEETPVKKPSIFQDIAEGVREVRKISAVPKLLFIFTMGSFLMGLFIPQLVVFNATYLGGDEFQYGLLNATIAVGTLATTFVFPKFVQKWNPYNTMTYTTFAGLGLVLLSMTFFSMPVTFGVLFLFGVFQTAPNLVATTLTQQLVPEALIGRFFGLLNIFTTTCYVTGMLVGGLVASASITWLYRGAGLFALTAFLVTLIFGGKMKEGVQYERGSA</sequence>
<dbReference type="Gene3D" id="1.20.1250.20">
    <property type="entry name" value="MFS general substrate transporter like domains"/>
    <property type="match status" value="1"/>
</dbReference>
<dbReference type="InterPro" id="IPR011701">
    <property type="entry name" value="MFS"/>
</dbReference>
<proteinExistence type="predicted"/>
<evidence type="ECO:0000313" key="10">
    <source>
        <dbReference type="Proteomes" id="UP000602284"/>
    </source>
</evidence>
<feature type="transmembrane region" description="Helical" evidence="7">
    <location>
        <begin position="227"/>
        <end position="246"/>
    </location>
</feature>
<evidence type="ECO:0000313" key="9">
    <source>
        <dbReference type="EMBL" id="MBL0385144.1"/>
    </source>
</evidence>
<evidence type="ECO:0000259" key="8">
    <source>
        <dbReference type="PROSITE" id="PS50850"/>
    </source>
</evidence>
<evidence type="ECO:0000256" key="4">
    <source>
        <dbReference type="ARBA" id="ARBA00022692"/>
    </source>
</evidence>
<feature type="transmembrane region" description="Helical" evidence="7">
    <location>
        <begin position="98"/>
        <end position="117"/>
    </location>
</feature>
<comment type="subcellular location">
    <subcellularLocation>
        <location evidence="1">Cell membrane</location>
        <topology evidence="1">Multi-pass membrane protein</topology>
    </subcellularLocation>
</comment>
<reference evidence="9 10" key="1">
    <citation type="submission" date="2021-01" db="EMBL/GenBank/DDBJ databases">
        <title>Tumebacillus sp. strain ITR2 16S ribosomal RNA gene Genome sequencing and assembly.</title>
        <authorList>
            <person name="Kang M."/>
        </authorList>
    </citation>
    <scope>NUCLEOTIDE SEQUENCE [LARGE SCALE GENOMIC DNA]</scope>
    <source>
        <strain evidence="9 10">ITR2</strain>
    </source>
</reference>
<evidence type="ECO:0000256" key="3">
    <source>
        <dbReference type="ARBA" id="ARBA00022475"/>
    </source>
</evidence>
<dbReference type="Proteomes" id="UP000602284">
    <property type="component" value="Unassembled WGS sequence"/>
</dbReference>
<organism evidence="9 10">
    <name type="scientific">Tumebacillus amylolyticus</name>
    <dbReference type="NCBI Taxonomy" id="2801339"/>
    <lineage>
        <taxon>Bacteria</taxon>
        <taxon>Bacillati</taxon>
        <taxon>Bacillota</taxon>
        <taxon>Bacilli</taxon>
        <taxon>Bacillales</taxon>
        <taxon>Alicyclobacillaceae</taxon>
        <taxon>Tumebacillus</taxon>
    </lineage>
</organism>
<evidence type="ECO:0000256" key="5">
    <source>
        <dbReference type="ARBA" id="ARBA00022989"/>
    </source>
</evidence>
<evidence type="ECO:0000256" key="2">
    <source>
        <dbReference type="ARBA" id="ARBA00022448"/>
    </source>
</evidence>
<keyword evidence="4 7" id="KW-0812">Transmembrane</keyword>
<comment type="caution">
    <text evidence="9">The sequence shown here is derived from an EMBL/GenBank/DDBJ whole genome shotgun (WGS) entry which is preliminary data.</text>
</comment>
<gene>
    <name evidence="9" type="ORF">JJB07_00670</name>
</gene>
<evidence type="ECO:0000256" key="6">
    <source>
        <dbReference type="ARBA" id="ARBA00023136"/>
    </source>
</evidence>
<dbReference type="PROSITE" id="PS50850">
    <property type="entry name" value="MFS"/>
    <property type="match status" value="1"/>
</dbReference>